<proteinExistence type="predicted"/>
<reference evidence="3" key="1">
    <citation type="journal article" date="2005" name="Nature">
        <title>The map-based sequence of the rice genome.</title>
        <authorList>
            <consortium name="International rice genome sequencing project (IRGSP)"/>
            <person name="Matsumoto T."/>
            <person name="Wu J."/>
            <person name="Kanamori H."/>
            <person name="Katayose Y."/>
            <person name="Fujisawa M."/>
            <person name="Namiki N."/>
            <person name="Mizuno H."/>
            <person name="Yamamoto K."/>
            <person name="Antonio B.A."/>
            <person name="Baba T."/>
            <person name="Sakata K."/>
            <person name="Nagamura Y."/>
            <person name="Aoki H."/>
            <person name="Arikawa K."/>
            <person name="Arita K."/>
            <person name="Bito T."/>
            <person name="Chiden Y."/>
            <person name="Fujitsuka N."/>
            <person name="Fukunaka R."/>
            <person name="Hamada M."/>
            <person name="Harada C."/>
            <person name="Hayashi A."/>
            <person name="Hijishita S."/>
            <person name="Honda M."/>
            <person name="Hosokawa S."/>
            <person name="Ichikawa Y."/>
            <person name="Idonuma A."/>
            <person name="Iijima M."/>
            <person name="Ikeda M."/>
            <person name="Ikeno M."/>
            <person name="Ito K."/>
            <person name="Ito S."/>
            <person name="Ito T."/>
            <person name="Ito Y."/>
            <person name="Ito Y."/>
            <person name="Iwabuchi A."/>
            <person name="Kamiya K."/>
            <person name="Karasawa W."/>
            <person name="Kurita K."/>
            <person name="Katagiri S."/>
            <person name="Kikuta A."/>
            <person name="Kobayashi H."/>
            <person name="Kobayashi N."/>
            <person name="Machita K."/>
            <person name="Maehara T."/>
            <person name="Masukawa M."/>
            <person name="Mizubayashi T."/>
            <person name="Mukai Y."/>
            <person name="Nagasaki H."/>
            <person name="Nagata Y."/>
            <person name="Naito S."/>
            <person name="Nakashima M."/>
            <person name="Nakama Y."/>
            <person name="Nakamichi Y."/>
            <person name="Nakamura M."/>
            <person name="Meguro A."/>
            <person name="Negishi M."/>
            <person name="Ohta I."/>
            <person name="Ohta T."/>
            <person name="Okamoto M."/>
            <person name="Ono N."/>
            <person name="Saji S."/>
            <person name="Sakaguchi M."/>
            <person name="Sakai K."/>
            <person name="Shibata M."/>
            <person name="Shimokawa T."/>
            <person name="Song J."/>
            <person name="Takazaki Y."/>
            <person name="Terasawa K."/>
            <person name="Tsugane M."/>
            <person name="Tsuji K."/>
            <person name="Ueda S."/>
            <person name="Waki K."/>
            <person name="Yamagata H."/>
            <person name="Yamamoto M."/>
            <person name="Yamamoto S."/>
            <person name="Yamane H."/>
            <person name="Yoshiki S."/>
            <person name="Yoshihara R."/>
            <person name="Yukawa K."/>
            <person name="Zhong H."/>
            <person name="Yano M."/>
            <person name="Yuan Q."/>
            <person name="Ouyang S."/>
            <person name="Liu J."/>
            <person name="Jones K.M."/>
            <person name="Gansberger K."/>
            <person name="Moffat K."/>
            <person name="Hill J."/>
            <person name="Bera J."/>
            <person name="Fadrosh D."/>
            <person name="Jin S."/>
            <person name="Johri S."/>
            <person name="Kim M."/>
            <person name="Overton L."/>
            <person name="Reardon M."/>
            <person name="Tsitrin T."/>
            <person name="Vuong H."/>
            <person name="Weaver B."/>
            <person name="Ciecko A."/>
            <person name="Tallon L."/>
            <person name="Jackson J."/>
            <person name="Pai G."/>
            <person name="Aken S.V."/>
            <person name="Utterback T."/>
            <person name="Reidmuller S."/>
            <person name="Feldblyum T."/>
            <person name="Hsiao J."/>
            <person name="Zismann V."/>
            <person name="Iobst S."/>
            <person name="de Vazeille A.R."/>
            <person name="Buell C.R."/>
            <person name="Ying K."/>
            <person name="Li Y."/>
            <person name="Lu T."/>
            <person name="Huang Y."/>
            <person name="Zhao Q."/>
            <person name="Feng Q."/>
            <person name="Zhang L."/>
            <person name="Zhu J."/>
            <person name="Weng Q."/>
            <person name="Mu J."/>
            <person name="Lu Y."/>
            <person name="Fan D."/>
            <person name="Liu Y."/>
            <person name="Guan J."/>
            <person name="Zhang Y."/>
            <person name="Yu S."/>
            <person name="Liu X."/>
            <person name="Zhang Y."/>
            <person name="Hong G."/>
            <person name="Han B."/>
            <person name="Choisne N."/>
            <person name="Demange N."/>
            <person name="Orjeda G."/>
            <person name="Samain S."/>
            <person name="Cattolico L."/>
            <person name="Pelletier E."/>
            <person name="Couloux A."/>
            <person name="Segurens B."/>
            <person name="Wincker P."/>
            <person name="D'Hont A."/>
            <person name="Scarpelli C."/>
            <person name="Weissenbach J."/>
            <person name="Salanoubat M."/>
            <person name="Quetier F."/>
            <person name="Yu Y."/>
            <person name="Kim H.R."/>
            <person name="Rambo T."/>
            <person name="Currie J."/>
            <person name="Collura K."/>
            <person name="Luo M."/>
            <person name="Yang T."/>
            <person name="Ammiraju J.S.S."/>
            <person name="Engler F."/>
            <person name="Soderlund C."/>
            <person name="Wing R.A."/>
            <person name="Palmer L.E."/>
            <person name="de la Bastide M."/>
            <person name="Spiegel L."/>
            <person name="Nascimento L."/>
            <person name="Zutavern T."/>
            <person name="O'Shaughnessy A."/>
            <person name="Dike S."/>
            <person name="Dedhia N."/>
            <person name="Preston R."/>
            <person name="Balija V."/>
            <person name="McCombie W.R."/>
            <person name="Chow T."/>
            <person name="Chen H."/>
            <person name="Chung M."/>
            <person name="Chen C."/>
            <person name="Shaw J."/>
            <person name="Wu H."/>
            <person name="Hsiao K."/>
            <person name="Chao Y."/>
            <person name="Chu M."/>
            <person name="Cheng C."/>
            <person name="Hour A."/>
            <person name="Lee P."/>
            <person name="Lin S."/>
            <person name="Lin Y."/>
            <person name="Liou J."/>
            <person name="Liu S."/>
            <person name="Hsing Y."/>
            <person name="Raghuvanshi S."/>
            <person name="Mohanty A."/>
            <person name="Bharti A.K."/>
            <person name="Gaur A."/>
            <person name="Gupta V."/>
            <person name="Kumar D."/>
            <person name="Ravi V."/>
            <person name="Vij S."/>
            <person name="Kapur A."/>
            <person name="Khurana P."/>
            <person name="Khurana P."/>
            <person name="Khurana J.P."/>
            <person name="Tyagi A.K."/>
            <person name="Gaikwad K."/>
            <person name="Singh A."/>
            <person name="Dalal V."/>
            <person name="Srivastava S."/>
            <person name="Dixit A."/>
            <person name="Pal A.K."/>
            <person name="Ghazi I.A."/>
            <person name="Yadav M."/>
            <person name="Pandit A."/>
            <person name="Bhargava A."/>
            <person name="Sureshbabu K."/>
            <person name="Batra K."/>
            <person name="Sharma T.R."/>
            <person name="Mohapatra T."/>
            <person name="Singh N.K."/>
            <person name="Messing J."/>
            <person name="Nelson A.B."/>
            <person name="Fuks G."/>
            <person name="Kavchok S."/>
            <person name="Keizer G."/>
            <person name="Linton E."/>
            <person name="Llaca V."/>
            <person name="Song R."/>
            <person name="Tanyolac B."/>
            <person name="Young S."/>
            <person name="Ho-Il K."/>
            <person name="Hahn J.H."/>
            <person name="Sangsakoo G."/>
            <person name="Vanavichit A."/>
            <person name="de Mattos Luiz.A.T."/>
            <person name="Zimmer P.D."/>
            <person name="Malone G."/>
            <person name="Dellagostin O."/>
            <person name="de Oliveira A.C."/>
            <person name="Bevan M."/>
            <person name="Bancroft I."/>
            <person name="Minx P."/>
            <person name="Cordum H."/>
            <person name="Wilson R."/>
            <person name="Cheng Z."/>
            <person name="Jin W."/>
            <person name="Jiang J."/>
            <person name="Leong S.A."/>
            <person name="Iwama H."/>
            <person name="Gojobori T."/>
            <person name="Itoh T."/>
            <person name="Niimura Y."/>
            <person name="Fujii Y."/>
            <person name="Habara T."/>
            <person name="Sakai H."/>
            <person name="Sato Y."/>
            <person name="Wilson G."/>
            <person name="Kumar K."/>
            <person name="McCouch S."/>
            <person name="Juretic N."/>
            <person name="Hoen D."/>
            <person name="Wright S."/>
            <person name="Bruskiewich R."/>
            <person name="Bureau T."/>
            <person name="Miyao A."/>
            <person name="Hirochika H."/>
            <person name="Nishikawa T."/>
            <person name="Kadowaki K."/>
            <person name="Sugiura M."/>
            <person name="Burr B."/>
            <person name="Sasaki T."/>
        </authorList>
    </citation>
    <scope>NUCLEOTIDE SEQUENCE [LARGE SCALE GENOMIC DNA]</scope>
    <source>
        <strain evidence="3">cv. Nipponbare</strain>
    </source>
</reference>
<sequence>MGVRRRFAHRHSQPRPHLLRLLSHFDLPPRTPPRLYRSAPRQLQEEEEGRCGDRRRGRRSGEENGMADGGEEKGTEREVTERQRSLRSRPSSIWSRRWRRSGCPVLSPHGPPRRPPPLNPDTSLSLALASFAGGERKRGEAEMKSKRDWYW</sequence>
<dbReference type="Proteomes" id="UP000000763">
    <property type="component" value="Chromosome 6"/>
</dbReference>
<accession>Q5ZA97</accession>
<dbReference type="EMBL" id="AP003511">
    <property type="protein sequence ID" value="BAD61583.1"/>
    <property type="molecule type" value="Genomic_DNA"/>
</dbReference>
<evidence type="ECO:0000313" key="2">
    <source>
        <dbReference type="EMBL" id="BAD61583.1"/>
    </source>
</evidence>
<feature type="compositionally biased region" description="Basic and acidic residues" evidence="1">
    <location>
        <begin position="70"/>
        <end position="84"/>
    </location>
</feature>
<evidence type="ECO:0000313" key="3">
    <source>
        <dbReference type="Proteomes" id="UP000000763"/>
    </source>
</evidence>
<dbReference type="AlphaFoldDB" id="Q5ZA97"/>
<evidence type="ECO:0000256" key="1">
    <source>
        <dbReference type="SAM" id="MobiDB-lite"/>
    </source>
</evidence>
<protein>
    <submittedName>
        <fullName evidence="2">Uncharacterized protein</fullName>
    </submittedName>
</protein>
<feature type="compositionally biased region" description="Pro residues" evidence="1">
    <location>
        <begin position="109"/>
        <end position="119"/>
    </location>
</feature>
<reference evidence="3" key="2">
    <citation type="journal article" date="2008" name="Nucleic Acids Res.">
        <title>The rice annotation project database (RAP-DB): 2008 update.</title>
        <authorList>
            <consortium name="The rice annotation project (RAP)"/>
        </authorList>
    </citation>
    <scope>GENOME REANNOTATION</scope>
    <source>
        <strain evidence="3">cv. Nipponbare</strain>
    </source>
</reference>
<name>Q5ZA97_ORYSJ</name>
<gene>
    <name evidence="2" type="primary">P0578B12.5</name>
</gene>
<feature type="compositionally biased region" description="Basic and acidic residues" evidence="1">
    <location>
        <begin position="49"/>
        <end position="62"/>
    </location>
</feature>
<feature type="compositionally biased region" description="Basic and acidic residues" evidence="1">
    <location>
        <begin position="134"/>
        <end position="151"/>
    </location>
</feature>
<organism evidence="2 3">
    <name type="scientific">Oryza sativa subsp. japonica</name>
    <name type="common">Rice</name>
    <dbReference type="NCBI Taxonomy" id="39947"/>
    <lineage>
        <taxon>Eukaryota</taxon>
        <taxon>Viridiplantae</taxon>
        <taxon>Streptophyta</taxon>
        <taxon>Embryophyta</taxon>
        <taxon>Tracheophyta</taxon>
        <taxon>Spermatophyta</taxon>
        <taxon>Magnoliopsida</taxon>
        <taxon>Liliopsida</taxon>
        <taxon>Poales</taxon>
        <taxon>Poaceae</taxon>
        <taxon>BOP clade</taxon>
        <taxon>Oryzoideae</taxon>
        <taxon>Oryzeae</taxon>
        <taxon>Oryzinae</taxon>
        <taxon>Oryza</taxon>
        <taxon>Oryza sativa</taxon>
    </lineage>
</organism>
<feature type="region of interest" description="Disordered" evidence="1">
    <location>
        <begin position="24"/>
        <end position="151"/>
    </location>
</feature>